<organism evidence="2 3">
    <name type="scientific">Tanacetum coccineum</name>
    <dbReference type="NCBI Taxonomy" id="301880"/>
    <lineage>
        <taxon>Eukaryota</taxon>
        <taxon>Viridiplantae</taxon>
        <taxon>Streptophyta</taxon>
        <taxon>Embryophyta</taxon>
        <taxon>Tracheophyta</taxon>
        <taxon>Spermatophyta</taxon>
        <taxon>Magnoliopsida</taxon>
        <taxon>eudicotyledons</taxon>
        <taxon>Gunneridae</taxon>
        <taxon>Pentapetalae</taxon>
        <taxon>asterids</taxon>
        <taxon>campanulids</taxon>
        <taxon>Asterales</taxon>
        <taxon>Asteraceae</taxon>
        <taxon>Asteroideae</taxon>
        <taxon>Anthemideae</taxon>
        <taxon>Anthemidinae</taxon>
        <taxon>Tanacetum</taxon>
    </lineage>
</organism>
<dbReference type="EMBL" id="BQNB010020043">
    <property type="protein sequence ID" value="GJT91715.1"/>
    <property type="molecule type" value="Genomic_DNA"/>
</dbReference>
<accession>A0ABQ5HVI9</accession>
<feature type="region of interest" description="Disordered" evidence="1">
    <location>
        <begin position="210"/>
        <end position="234"/>
    </location>
</feature>
<evidence type="ECO:0000313" key="3">
    <source>
        <dbReference type="Proteomes" id="UP001151760"/>
    </source>
</evidence>
<dbReference type="Proteomes" id="UP001151760">
    <property type="component" value="Unassembled WGS sequence"/>
</dbReference>
<comment type="caution">
    <text evidence="2">The sequence shown here is derived from an EMBL/GenBank/DDBJ whole genome shotgun (WGS) entry which is preliminary data.</text>
</comment>
<evidence type="ECO:0000256" key="1">
    <source>
        <dbReference type="SAM" id="MobiDB-lite"/>
    </source>
</evidence>
<reference evidence="2" key="2">
    <citation type="submission" date="2022-01" db="EMBL/GenBank/DDBJ databases">
        <authorList>
            <person name="Yamashiro T."/>
            <person name="Shiraishi A."/>
            <person name="Satake H."/>
            <person name="Nakayama K."/>
        </authorList>
    </citation>
    <scope>NUCLEOTIDE SEQUENCE</scope>
</reference>
<gene>
    <name evidence="2" type="ORF">Tco_1080560</name>
</gene>
<sequence>MKREQDLHAARDEKLVSTNDRVKIGKSNLRIDPTITQKDETYQQFWFTIKKAKKSSFYQFDIDNKTCQINVELFQDILDISLRIFNSKLTTGSQKSEDVRSCPIPVDNDSVLDRLKFINKEEEYQVYGKPIPDILKWRGKGAQGTKAIVIPKKTTAASKKKMAKKMESTAQLEINTQRAIKARKYESRFQHQSGGSSKGAGLRLEVLDEPTEKSADLDEGAGTLLETDDERMNTDVEDHVKGVAEMNIAKEAEEENAKKFEE</sequence>
<keyword evidence="3" id="KW-1185">Reference proteome</keyword>
<protein>
    <submittedName>
        <fullName evidence="2">Uncharacterized protein</fullName>
    </submittedName>
</protein>
<evidence type="ECO:0000313" key="2">
    <source>
        <dbReference type="EMBL" id="GJT91715.1"/>
    </source>
</evidence>
<proteinExistence type="predicted"/>
<name>A0ABQ5HVI9_9ASTR</name>
<reference evidence="2" key="1">
    <citation type="journal article" date="2022" name="Int. J. Mol. Sci.">
        <title>Draft Genome of Tanacetum Coccineum: Genomic Comparison of Closely Related Tanacetum-Family Plants.</title>
        <authorList>
            <person name="Yamashiro T."/>
            <person name="Shiraishi A."/>
            <person name="Nakayama K."/>
            <person name="Satake H."/>
        </authorList>
    </citation>
    <scope>NUCLEOTIDE SEQUENCE</scope>
</reference>